<dbReference type="EMBL" id="KL367593">
    <property type="protein sequence ID" value="KFD62565.1"/>
    <property type="molecule type" value="Genomic_DNA"/>
</dbReference>
<dbReference type="Proteomes" id="UP000030758">
    <property type="component" value="Unassembled WGS sequence"/>
</dbReference>
<gene>
    <name evidence="2" type="ORF">M514_25301</name>
</gene>
<accession>A0A085MZB9</accession>
<evidence type="ECO:0000313" key="2">
    <source>
        <dbReference type="EMBL" id="KFD62565.1"/>
    </source>
</evidence>
<dbReference type="AlphaFoldDB" id="A0A085MZB9"/>
<evidence type="ECO:0000256" key="1">
    <source>
        <dbReference type="SAM" id="MobiDB-lite"/>
    </source>
</evidence>
<proteinExistence type="predicted"/>
<feature type="non-terminal residue" evidence="2">
    <location>
        <position position="332"/>
    </location>
</feature>
<protein>
    <submittedName>
        <fullName evidence="2">Uncharacterized protein</fullName>
    </submittedName>
</protein>
<feature type="region of interest" description="Disordered" evidence="1">
    <location>
        <begin position="1"/>
        <end position="29"/>
    </location>
</feature>
<organism evidence="2">
    <name type="scientific">Trichuris suis</name>
    <name type="common">pig whipworm</name>
    <dbReference type="NCBI Taxonomy" id="68888"/>
    <lineage>
        <taxon>Eukaryota</taxon>
        <taxon>Metazoa</taxon>
        <taxon>Ecdysozoa</taxon>
        <taxon>Nematoda</taxon>
        <taxon>Enoplea</taxon>
        <taxon>Dorylaimia</taxon>
        <taxon>Trichinellida</taxon>
        <taxon>Trichuridae</taxon>
        <taxon>Trichuris</taxon>
    </lineage>
</organism>
<reference evidence="2" key="1">
    <citation type="journal article" date="2014" name="Nat. Genet.">
        <title>Genome and transcriptome of the porcine whipworm Trichuris suis.</title>
        <authorList>
            <person name="Jex A.R."/>
            <person name="Nejsum P."/>
            <person name="Schwarz E.M."/>
            <person name="Hu L."/>
            <person name="Young N.D."/>
            <person name="Hall R.S."/>
            <person name="Korhonen P.K."/>
            <person name="Liao S."/>
            <person name="Thamsborg S."/>
            <person name="Xia J."/>
            <person name="Xu P."/>
            <person name="Wang S."/>
            <person name="Scheerlinck J.P."/>
            <person name="Hofmann A."/>
            <person name="Sternberg P.W."/>
            <person name="Wang J."/>
            <person name="Gasser R.B."/>
        </authorList>
    </citation>
    <scope>NUCLEOTIDE SEQUENCE [LARGE SCALE GENOMIC DNA]</scope>
    <source>
        <strain evidence="2">DCEP-RM93F</strain>
    </source>
</reference>
<sequence length="332" mass="36824">MRHLRRYTRAKEDLENGCPTTTTPHGRLSSVPPNVAMERALATSAVAEHAAHCSGSLQTRVICKESHWSRRRIKEALYIQHNECINRDTGIGTCDIWTGPRRTTDKDNMRFKNVQGHQLPTQAKNYQTASRAGQSVRSCFESPQKKQRVFFIASAAHGSSRALALSSSRRSSGPVEATVVSALIGTRYVSTLFCAESRTRAMSSNDARSQALLSRSRCRIVCDCSPDTKASRTSSSWYCEADTALKLHSALSTLTRGRSDSTTTHHRLLCAPKNLIFQATPKSPSNVLREVLSQKVKEFWGPNVHSEYTCHLTIECIGPNAKRPLPVNLKTI</sequence>
<name>A0A085MZB9_9BILA</name>